<comment type="caution">
    <text evidence="1">The sequence shown here is derived from an EMBL/GenBank/DDBJ whole genome shotgun (WGS) entry which is preliminary data.</text>
</comment>
<keyword evidence="2" id="KW-1185">Reference proteome</keyword>
<accession>A0A8J7HII5</accession>
<evidence type="ECO:0000313" key="2">
    <source>
        <dbReference type="Proteomes" id="UP000599391"/>
    </source>
</evidence>
<protein>
    <submittedName>
        <fullName evidence="1">Uncharacterized protein</fullName>
    </submittedName>
</protein>
<sequence>MKAIEVTGKIDAQGNLILDEPIQGTTYPHQVRVIVLVPEQVEVEEVDPDDTPVEEIKASLRRALQQAKAGQTRPISELWDRIDAE</sequence>
<evidence type="ECO:0000313" key="1">
    <source>
        <dbReference type="EMBL" id="MBH8556178.1"/>
    </source>
</evidence>
<organism evidence="1 2">
    <name type="scientific">Atlanticothrix silvestris CENA357</name>
    <dbReference type="NCBI Taxonomy" id="1725252"/>
    <lineage>
        <taxon>Bacteria</taxon>
        <taxon>Bacillati</taxon>
        <taxon>Cyanobacteriota</taxon>
        <taxon>Cyanophyceae</taxon>
        <taxon>Nostocales</taxon>
        <taxon>Nodulariaceae</taxon>
        <taxon>Atlanticothrix</taxon>
        <taxon>Atlanticothrix silvestris</taxon>
    </lineage>
</organism>
<dbReference type="EMBL" id="JAECZB010000105">
    <property type="protein sequence ID" value="MBH8556178.1"/>
    <property type="molecule type" value="Genomic_DNA"/>
</dbReference>
<gene>
    <name evidence="1" type="ORF">I8751_28365</name>
</gene>
<dbReference type="RefSeq" id="WP_214442372.1">
    <property type="nucleotide sequence ID" value="NZ_JAECZB010000105.1"/>
</dbReference>
<dbReference type="AlphaFoldDB" id="A0A8J7HII5"/>
<proteinExistence type="predicted"/>
<dbReference type="Proteomes" id="UP000599391">
    <property type="component" value="Unassembled WGS sequence"/>
</dbReference>
<name>A0A8J7HII5_9CYAN</name>
<reference evidence="1 2" key="1">
    <citation type="journal article" date="2021" name="Int. J. Syst. Evol. Microbiol.">
        <title>Amazonocrinis nigriterrae gen. nov., sp. nov., Atlanticothrix silvestris gen. nov., sp. nov. and Dendronalium phyllosphericum gen. nov., sp. nov., nostocacean cyanobacteria from Brazilian environments.</title>
        <authorList>
            <person name="Alvarenga D.O."/>
            <person name="Andreote A.P.D."/>
            <person name="Branco L.H.Z."/>
            <person name="Delbaje E."/>
            <person name="Cruz R.B."/>
            <person name="Varani A.M."/>
            <person name="Fiore M.F."/>
        </authorList>
    </citation>
    <scope>NUCLEOTIDE SEQUENCE [LARGE SCALE GENOMIC DNA]</scope>
    <source>
        <strain evidence="1 2">CENA357</strain>
    </source>
</reference>